<protein>
    <recommendedName>
        <fullName evidence="3">Toxin</fullName>
    </recommendedName>
</protein>
<dbReference type="InterPro" id="IPR007712">
    <property type="entry name" value="RelE/ParE_toxin"/>
</dbReference>
<evidence type="ECO:0000256" key="2">
    <source>
        <dbReference type="ARBA" id="ARBA00022649"/>
    </source>
</evidence>
<dbReference type="Pfam" id="PF05016">
    <property type="entry name" value="ParE_toxin"/>
    <property type="match status" value="1"/>
</dbReference>
<dbReference type="PANTHER" id="PTHR33755">
    <property type="entry name" value="TOXIN PARE1-RELATED"/>
    <property type="match status" value="1"/>
</dbReference>
<name>A0A154IF68_RHILE</name>
<gene>
    <name evidence="4" type="ORF">A4A59_23520</name>
</gene>
<evidence type="ECO:0000313" key="4">
    <source>
        <dbReference type="EMBL" id="KZA99220.1"/>
    </source>
</evidence>
<reference evidence="4" key="1">
    <citation type="submission" date="2016-03" db="EMBL/GenBank/DDBJ databases">
        <title>Microsymbionts genomes from the relict species Vavilovia formosa.</title>
        <authorList>
            <person name="Chirak E."/>
            <person name="Kimeklis A."/>
            <person name="Kopat V."/>
            <person name="Andronov E."/>
        </authorList>
    </citation>
    <scope>NUCLEOTIDE SEQUENCE [LARGE SCALE GENOMIC DNA]</scope>
    <source>
        <strain evidence="4">Vaf12</strain>
    </source>
</reference>
<evidence type="ECO:0000256" key="1">
    <source>
        <dbReference type="ARBA" id="ARBA00006226"/>
    </source>
</evidence>
<dbReference type="InterPro" id="IPR028344">
    <property type="entry name" value="ParE1/4"/>
</dbReference>
<keyword evidence="2" id="KW-1277">Toxin-antitoxin system</keyword>
<dbReference type="InterPro" id="IPR035093">
    <property type="entry name" value="RelE/ParE_toxin_dom_sf"/>
</dbReference>
<evidence type="ECO:0000256" key="3">
    <source>
        <dbReference type="PIRNR" id="PIRNR029218"/>
    </source>
</evidence>
<comment type="similarity">
    <text evidence="1 3">Belongs to the RelE toxin family.</text>
</comment>
<sequence>MTGIIFSPAAQTDIDKIWDYTATSWNVDQAERYIQDIRDACQELAEGTRVSRPSDIRKGYRKVSVGAHFLYFKSNDAGQIIIVRILHQRMDVAKHL</sequence>
<dbReference type="AlphaFoldDB" id="A0A154IF68"/>
<dbReference type="InterPro" id="IPR051803">
    <property type="entry name" value="TA_system_RelE-like_toxin"/>
</dbReference>
<organism evidence="4">
    <name type="scientific">Rhizobium leguminosarum</name>
    <dbReference type="NCBI Taxonomy" id="384"/>
    <lineage>
        <taxon>Bacteria</taxon>
        <taxon>Pseudomonadati</taxon>
        <taxon>Pseudomonadota</taxon>
        <taxon>Alphaproteobacteria</taxon>
        <taxon>Hyphomicrobiales</taxon>
        <taxon>Rhizobiaceae</taxon>
        <taxon>Rhizobium/Agrobacterium group</taxon>
        <taxon>Rhizobium</taxon>
    </lineage>
</organism>
<proteinExistence type="inferred from homology"/>
<dbReference type="Gene3D" id="3.30.2310.20">
    <property type="entry name" value="RelE-like"/>
    <property type="match status" value="1"/>
</dbReference>
<accession>A0A154IF68</accession>
<dbReference type="RefSeq" id="WP_062943151.1">
    <property type="nucleotide sequence ID" value="NZ_CP171849.1"/>
</dbReference>
<dbReference type="EMBL" id="LVYU01000105">
    <property type="protein sequence ID" value="KZA99220.1"/>
    <property type="molecule type" value="Genomic_DNA"/>
</dbReference>
<dbReference type="PIRSF" id="PIRSF029218">
    <property type="entry name" value="ParE"/>
    <property type="match status" value="1"/>
</dbReference>
<dbReference type="PANTHER" id="PTHR33755:SF9">
    <property type="entry name" value="TOXIN PARE1"/>
    <property type="match status" value="1"/>
</dbReference>
<comment type="caution">
    <text evidence="4">The sequence shown here is derived from an EMBL/GenBank/DDBJ whole genome shotgun (WGS) entry which is preliminary data.</text>
</comment>